<comment type="caution">
    <text evidence="4">The sequence shown here is derived from an EMBL/GenBank/DDBJ whole genome shotgun (WGS) entry which is preliminary data.</text>
</comment>
<evidence type="ECO:0000259" key="3">
    <source>
        <dbReference type="Pfam" id="PF07331"/>
    </source>
</evidence>
<feature type="compositionally biased region" description="Low complexity" evidence="1">
    <location>
        <begin position="7"/>
        <end position="33"/>
    </location>
</feature>
<keyword evidence="2" id="KW-0472">Membrane</keyword>
<dbReference type="Pfam" id="PF07331">
    <property type="entry name" value="TctB"/>
    <property type="match status" value="1"/>
</dbReference>
<gene>
    <name evidence="4" type="ORF">JGS22_004730</name>
</gene>
<feature type="region of interest" description="Disordered" evidence="1">
    <location>
        <begin position="1"/>
        <end position="77"/>
    </location>
</feature>
<evidence type="ECO:0000256" key="2">
    <source>
        <dbReference type="SAM" id="Phobius"/>
    </source>
</evidence>
<keyword evidence="2" id="KW-1133">Transmembrane helix</keyword>
<dbReference type="EMBL" id="JAELVF020000001">
    <property type="protein sequence ID" value="MBU7596960.1"/>
    <property type="molecule type" value="Genomic_DNA"/>
</dbReference>
<keyword evidence="2" id="KW-0812">Transmembrane</keyword>
<feature type="transmembrane region" description="Helical" evidence="2">
    <location>
        <begin position="84"/>
        <end position="104"/>
    </location>
</feature>
<feature type="transmembrane region" description="Helical" evidence="2">
    <location>
        <begin position="116"/>
        <end position="135"/>
    </location>
</feature>
<dbReference type="AlphaFoldDB" id="A0A949N0Q6"/>
<feature type="transmembrane region" description="Helical" evidence="2">
    <location>
        <begin position="166"/>
        <end position="197"/>
    </location>
</feature>
<accession>A0A949N0Q6</accession>
<proteinExistence type="predicted"/>
<keyword evidence="5" id="KW-1185">Reference proteome</keyword>
<name>A0A949N0Q6_9ACTN</name>
<feature type="compositionally biased region" description="Basic and acidic residues" evidence="1">
    <location>
        <begin position="34"/>
        <end position="56"/>
    </location>
</feature>
<evidence type="ECO:0000313" key="4">
    <source>
        <dbReference type="EMBL" id="MBU7596960.1"/>
    </source>
</evidence>
<protein>
    <submittedName>
        <fullName evidence="4">Tripartite tricarboxylate transporter TctB family protein</fullName>
    </submittedName>
</protein>
<feature type="domain" description="DUF1468" evidence="3">
    <location>
        <begin position="85"/>
        <end position="232"/>
    </location>
</feature>
<sequence>MGDRAAEAGYAAAAGSAAEETTAEAGNAATPAPDADRTAGADADRTADRDADRTPDSDADSDADLAPAPAYDPETAPWVGPRAWVFPALVATFGAIAVWGAFTIQAPPNTDPPGPGVVPGVVGTLLLVVAGWMAASNVRSARALRGSGRTQLPGHAPAPPTDWPPVLLIVGTLAVHVALLETLGWLLAGSLLFWGVAYAFGARSYARDALVAVSMSAAVQVGFSLGLGLSLPGGVLEWTV</sequence>
<evidence type="ECO:0000313" key="5">
    <source>
        <dbReference type="Proteomes" id="UP000694501"/>
    </source>
</evidence>
<evidence type="ECO:0000256" key="1">
    <source>
        <dbReference type="SAM" id="MobiDB-lite"/>
    </source>
</evidence>
<dbReference type="InterPro" id="IPR009936">
    <property type="entry name" value="DUF1468"/>
</dbReference>
<feature type="transmembrane region" description="Helical" evidence="2">
    <location>
        <begin position="209"/>
        <end position="231"/>
    </location>
</feature>
<feature type="compositionally biased region" description="Low complexity" evidence="1">
    <location>
        <begin position="64"/>
        <end position="73"/>
    </location>
</feature>
<reference evidence="4" key="1">
    <citation type="submission" date="2021-06" db="EMBL/GenBank/DDBJ databases">
        <title>Sequencing of actinobacteria type strains.</title>
        <authorList>
            <person name="Nguyen G.-S."/>
            <person name="Wentzel A."/>
        </authorList>
    </citation>
    <scope>NUCLEOTIDE SEQUENCE</scope>
    <source>
        <strain evidence="4">P38-E01</strain>
    </source>
</reference>
<dbReference type="Proteomes" id="UP000694501">
    <property type="component" value="Unassembled WGS sequence"/>
</dbReference>
<organism evidence="4 5">
    <name type="scientific">Streptomyces tardus</name>
    <dbReference type="NCBI Taxonomy" id="2780544"/>
    <lineage>
        <taxon>Bacteria</taxon>
        <taxon>Bacillati</taxon>
        <taxon>Actinomycetota</taxon>
        <taxon>Actinomycetes</taxon>
        <taxon>Kitasatosporales</taxon>
        <taxon>Streptomycetaceae</taxon>
        <taxon>Streptomyces</taxon>
    </lineage>
</organism>